<dbReference type="Proteomes" id="UP000436088">
    <property type="component" value="Unassembled WGS sequence"/>
</dbReference>
<organism evidence="1 2">
    <name type="scientific">Hibiscus syriacus</name>
    <name type="common">Rose of Sharon</name>
    <dbReference type="NCBI Taxonomy" id="106335"/>
    <lineage>
        <taxon>Eukaryota</taxon>
        <taxon>Viridiplantae</taxon>
        <taxon>Streptophyta</taxon>
        <taxon>Embryophyta</taxon>
        <taxon>Tracheophyta</taxon>
        <taxon>Spermatophyta</taxon>
        <taxon>Magnoliopsida</taxon>
        <taxon>eudicotyledons</taxon>
        <taxon>Gunneridae</taxon>
        <taxon>Pentapetalae</taxon>
        <taxon>rosids</taxon>
        <taxon>malvids</taxon>
        <taxon>Malvales</taxon>
        <taxon>Malvaceae</taxon>
        <taxon>Malvoideae</taxon>
        <taxon>Hibiscus</taxon>
    </lineage>
</organism>
<dbReference type="EMBL" id="VEPZ02001726">
    <property type="protein sequence ID" value="KAE8661051.1"/>
    <property type="molecule type" value="Genomic_DNA"/>
</dbReference>
<reference evidence="1" key="1">
    <citation type="submission" date="2019-09" db="EMBL/GenBank/DDBJ databases">
        <title>Draft genome information of white flower Hibiscus syriacus.</title>
        <authorList>
            <person name="Kim Y.-M."/>
        </authorList>
    </citation>
    <scope>NUCLEOTIDE SEQUENCE [LARGE SCALE GENOMIC DNA]</scope>
    <source>
        <strain evidence="1">YM2019G1</strain>
    </source>
</reference>
<sequence length="102" mass="11624">MTKQGISDPFTAAATAMSTGHPPGEEGSWVSMAVFFFLTNIGLVRDLPASTPNIASQKSHQWRRVLLSPTRTRYGFRQYLHFLKKKTLFFTRCCMKLFEYGD</sequence>
<keyword evidence="2" id="KW-1185">Reference proteome</keyword>
<proteinExistence type="predicted"/>
<dbReference type="AlphaFoldDB" id="A0A6A2WNA8"/>
<name>A0A6A2WNA8_HIBSY</name>
<comment type="caution">
    <text evidence="1">The sequence shown here is derived from an EMBL/GenBank/DDBJ whole genome shotgun (WGS) entry which is preliminary data.</text>
</comment>
<gene>
    <name evidence="1" type="ORF">F3Y22_tig00116939pilonHSYRG00075</name>
</gene>
<protein>
    <submittedName>
        <fullName evidence="1">Uncharacterized protein</fullName>
    </submittedName>
</protein>
<evidence type="ECO:0000313" key="1">
    <source>
        <dbReference type="EMBL" id="KAE8661051.1"/>
    </source>
</evidence>
<accession>A0A6A2WNA8</accession>
<evidence type="ECO:0000313" key="2">
    <source>
        <dbReference type="Proteomes" id="UP000436088"/>
    </source>
</evidence>